<dbReference type="AlphaFoldDB" id="A0A2A6B8S5"/>
<protein>
    <submittedName>
        <fullName evidence="1">Uncharacterized protein</fullName>
    </submittedName>
</protein>
<dbReference type="PANTHER" id="PTHR33547">
    <property type="entry name" value="ZGC:174862"/>
    <property type="match status" value="1"/>
</dbReference>
<evidence type="ECO:0000313" key="1">
    <source>
        <dbReference type="EnsemblMetazoa" id="PPA35232.1"/>
    </source>
</evidence>
<accession>A0A2A6B8S5</accession>
<dbReference type="Pfam" id="PF10322">
    <property type="entry name" value="7TM_GPCR_Sru"/>
    <property type="match status" value="1"/>
</dbReference>
<name>A0A2A6B8S5_PRIPA</name>
<dbReference type="InterPro" id="IPR003839">
    <property type="entry name" value="7TM_GPCR_serpentine_rcpt_Sru"/>
</dbReference>
<dbReference type="Proteomes" id="UP000005239">
    <property type="component" value="Unassembled WGS sequence"/>
</dbReference>
<dbReference type="EnsemblMetazoa" id="PPA35232.1">
    <property type="protein sequence ID" value="PPA35232.1"/>
    <property type="gene ID" value="WBGene00273601"/>
</dbReference>
<sequence length="498" mass="58751">MRPHSTMSALEIATTAAFYAALIIGVPTILLSYRCAYILIRKAGFRKNSFYRIFVASLISNSLVFLLLMHNLRFPGIGWFPNYYNSIKQVWWLPLQSFITRLFYNLSLLLSFMLSLNCVTRIMLKEEAYAKIWRHFLLFILPLLIFWSGFLNYDALINKAEYVQAPPDASGKGRYLFKNYNLTKNYDQYWVVVEIVLDIVCNTFVIKILLPTKLDKLHHAHSDYRRTHRPSLRFNPAISAHYHVSVLEHDSRRDSSSSDCIRTRLYSICCFSSLFNSSLRLNQILLFNRALMNRHSSILDDRSIDNSLNCSTKADSHRKYVCYSGRTWRIAEDVAYRRRRGVSPKTWRIAEDVAYRRRRGVSPKTWRIAEDVVYRRRRGVSPKTWCIAEDVVYRRRRGVSSKTWCIAEDVAYRRRRGVSPKTWRIAEDVMYRRRRGVSPKTWRIAEDVAYRRRRGVSPKTWCIAEDVAYRRKRGVSPKTWRIAEDVVYRRRRGVSPKT</sequence>
<dbReference type="PANTHER" id="PTHR33547:SF3">
    <property type="entry name" value="SERPENTINE RECEPTOR CLASS GAMMA"/>
    <property type="match status" value="1"/>
</dbReference>
<organism evidence="1 2">
    <name type="scientific">Pristionchus pacificus</name>
    <name type="common">Parasitic nematode worm</name>
    <dbReference type="NCBI Taxonomy" id="54126"/>
    <lineage>
        <taxon>Eukaryota</taxon>
        <taxon>Metazoa</taxon>
        <taxon>Ecdysozoa</taxon>
        <taxon>Nematoda</taxon>
        <taxon>Chromadorea</taxon>
        <taxon>Rhabditida</taxon>
        <taxon>Rhabditina</taxon>
        <taxon>Diplogasteromorpha</taxon>
        <taxon>Diplogasteroidea</taxon>
        <taxon>Neodiplogasteridae</taxon>
        <taxon>Pristionchus</taxon>
    </lineage>
</organism>
<reference evidence="2" key="1">
    <citation type="journal article" date="2008" name="Nat. Genet.">
        <title>The Pristionchus pacificus genome provides a unique perspective on nematode lifestyle and parasitism.</title>
        <authorList>
            <person name="Dieterich C."/>
            <person name="Clifton S.W."/>
            <person name="Schuster L.N."/>
            <person name="Chinwalla A."/>
            <person name="Delehaunty K."/>
            <person name="Dinkelacker I."/>
            <person name="Fulton L."/>
            <person name="Fulton R."/>
            <person name="Godfrey J."/>
            <person name="Minx P."/>
            <person name="Mitreva M."/>
            <person name="Roeseler W."/>
            <person name="Tian H."/>
            <person name="Witte H."/>
            <person name="Yang S.P."/>
            <person name="Wilson R.K."/>
            <person name="Sommer R.J."/>
        </authorList>
    </citation>
    <scope>NUCLEOTIDE SEQUENCE [LARGE SCALE GENOMIC DNA]</scope>
    <source>
        <strain evidence="2">PS312</strain>
    </source>
</reference>
<evidence type="ECO:0000313" key="2">
    <source>
        <dbReference type="Proteomes" id="UP000005239"/>
    </source>
</evidence>
<proteinExistence type="predicted"/>
<accession>A0A8R1ULH5</accession>
<reference evidence="1" key="2">
    <citation type="submission" date="2022-06" db="UniProtKB">
        <authorList>
            <consortium name="EnsemblMetazoa"/>
        </authorList>
    </citation>
    <scope>IDENTIFICATION</scope>
    <source>
        <strain evidence="1">PS312</strain>
    </source>
</reference>
<keyword evidence="2" id="KW-1185">Reference proteome</keyword>
<gene>
    <name evidence="1" type="primary">WBGene00273601</name>
</gene>